<dbReference type="NCBIfam" id="TIGR00250">
    <property type="entry name" value="RNAse_H_YqgF"/>
    <property type="match status" value="1"/>
</dbReference>
<dbReference type="InterPro" id="IPR012337">
    <property type="entry name" value="RNaseH-like_sf"/>
</dbReference>
<dbReference type="InterPro" id="IPR005227">
    <property type="entry name" value="YqgF"/>
</dbReference>
<dbReference type="GO" id="GO:0016788">
    <property type="term" value="F:hydrolase activity, acting on ester bonds"/>
    <property type="evidence" value="ECO:0007669"/>
    <property type="project" value="UniProtKB-UniRule"/>
</dbReference>
<keyword evidence="2 5" id="KW-0690">Ribosome biogenesis</keyword>
<dbReference type="Gene3D" id="3.30.420.140">
    <property type="entry name" value="YqgF/RNase H-like domain"/>
    <property type="match status" value="1"/>
</dbReference>
<gene>
    <name evidence="7" type="ORF">SAMN05216283_10573</name>
</gene>
<evidence type="ECO:0000256" key="4">
    <source>
        <dbReference type="ARBA" id="ARBA00022801"/>
    </source>
</evidence>
<sequence length="140" mass="16223">MGRILAIDYGRKRVGLAVTDPLQLIANKLTTVRTHDILDFLKDYFEKENVEKVIIGYPLQMNNEASEAVLYINPFLKRFQKLFPDMPIEQVDERFTSKMAFQTMLDAGLKKKDRQNKGTIDAVSATIILQSYMEQQKYRS</sequence>
<dbReference type="EC" id="3.1.-.-" evidence="5"/>
<dbReference type="InterPro" id="IPR006641">
    <property type="entry name" value="YqgF/RNaseH-like_dom"/>
</dbReference>
<evidence type="ECO:0000256" key="2">
    <source>
        <dbReference type="ARBA" id="ARBA00022517"/>
    </source>
</evidence>
<proteinExistence type="inferred from homology"/>
<evidence type="ECO:0000256" key="3">
    <source>
        <dbReference type="ARBA" id="ARBA00022722"/>
    </source>
</evidence>
<evidence type="ECO:0000313" key="8">
    <source>
        <dbReference type="Proteomes" id="UP000198964"/>
    </source>
</evidence>
<reference evidence="7 8" key="1">
    <citation type="submission" date="2016-10" db="EMBL/GenBank/DDBJ databases">
        <authorList>
            <person name="de Groot N.N."/>
        </authorList>
    </citation>
    <scope>NUCLEOTIDE SEQUENCE [LARGE SCALE GENOMIC DNA]</scope>
    <source>
        <strain evidence="7 8">CGMCC 1.9156</strain>
    </source>
</reference>
<evidence type="ECO:0000313" key="7">
    <source>
        <dbReference type="EMBL" id="SFF36231.1"/>
    </source>
</evidence>
<keyword evidence="8" id="KW-1185">Reference proteome</keyword>
<evidence type="ECO:0000259" key="6">
    <source>
        <dbReference type="SMART" id="SM00732"/>
    </source>
</evidence>
<dbReference type="EMBL" id="FONW01000005">
    <property type="protein sequence ID" value="SFF36231.1"/>
    <property type="molecule type" value="Genomic_DNA"/>
</dbReference>
<dbReference type="AlphaFoldDB" id="A0A1I2I6V8"/>
<comment type="similarity">
    <text evidence="5">Belongs to the YqgF HJR family.</text>
</comment>
<protein>
    <recommendedName>
        <fullName evidence="5">Putative pre-16S rRNA nuclease</fullName>
        <ecNumber evidence="5">3.1.-.-</ecNumber>
    </recommendedName>
</protein>
<dbReference type="GO" id="GO:0000967">
    <property type="term" value="P:rRNA 5'-end processing"/>
    <property type="evidence" value="ECO:0007669"/>
    <property type="project" value="UniProtKB-UniRule"/>
</dbReference>
<dbReference type="Pfam" id="PF03652">
    <property type="entry name" value="RuvX"/>
    <property type="match status" value="1"/>
</dbReference>
<dbReference type="CDD" id="cd16964">
    <property type="entry name" value="YqgF"/>
    <property type="match status" value="1"/>
</dbReference>
<comment type="subcellular location">
    <subcellularLocation>
        <location evidence="5">Cytoplasm</location>
    </subcellularLocation>
</comment>
<dbReference type="GO" id="GO:0005829">
    <property type="term" value="C:cytosol"/>
    <property type="evidence" value="ECO:0007669"/>
    <property type="project" value="TreeGrafter"/>
</dbReference>
<dbReference type="STRING" id="655355.SAMN05216283_10573"/>
<accession>A0A1I2I6V8</accession>
<feature type="domain" description="YqgF/RNase H-like" evidence="6">
    <location>
        <begin position="2"/>
        <end position="100"/>
    </location>
</feature>
<dbReference type="InterPro" id="IPR037027">
    <property type="entry name" value="YqgF/RNaseH-like_dom_sf"/>
</dbReference>
<dbReference type="RefSeq" id="WP_093919990.1">
    <property type="nucleotide sequence ID" value="NZ_FONW01000005.1"/>
</dbReference>
<evidence type="ECO:0000256" key="5">
    <source>
        <dbReference type="HAMAP-Rule" id="MF_00651"/>
    </source>
</evidence>
<evidence type="ECO:0000256" key="1">
    <source>
        <dbReference type="ARBA" id="ARBA00022490"/>
    </source>
</evidence>
<comment type="function">
    <text evidence="5">Could be a nuclease involved in processing of the 5'-end of pre-16S rRNA.</text>
</comment>
<keyword evidence="1 5" id="KW-0963">Cytoplasm</keyword>
<dbReference type="GO" id="GO:0004518">
    <property type="term" value="F:nuclease activity"/>
    <property type="evidence" value="ECO:0007669"/>
    <property type="project" value="UniProtKB-KW"/>
</dbReference>
<keyword evidence="3 5" id="KW-0540">Nuclease</keyword>
<dbReference type="PANTHER" id="PTHR33317:SF4">
    <property type="entry name" value="POLYNUCLEOTIDYL TRANSFERASE, RIBONUCLEASE H-LIKE SUPERFAMILY PROTEIN"/>
    <property type="match status" value="1"/>
</dbReference>
<organism evidence="7 8">
    <name type="scientific">Sunxiuqinia elliptica</name>
    <dbReference type="NCBI Taxonomy" id="655355"/>
    <lineage>
        <taxon>Bacteria</taxon>
        <taxon>Pseudomonadati</taxon>
        <taxon>Bacteroidota</taxon>
        <taxon>Bacteroidia</taxon>
        <taxon>Marinilabiliales</taxon>
        <taxon>Prolixibacteraceae</taxon>
        <taxon>Sunxiuqinia</taxon>
    </lineage>
</organism>
<keyword evidence="4 5" id="KW-0378">Hydrolase</keyword>
<dbReference type="HAMAP" id="MF_00651">
    <property type="entry name" value="Nuclease_YqgF"/>
    <property type="match status" value="1"/>
</dbReference>
<dbReference type="PANTHER" id="PTHR33317">
    <property type="entry name" value="POLYNUCLEOTIDYL TRANSFERASE, RIBONUCLEASE H-LIKE SUPERFAMILY PROTEIN"/>
    <property type="match status" value="1"/>
</dbReference>
<name>A0A1I2I6V8_9BACT</name>
<dbReference type="SUPFAM" id="SSF53098">
    <property type="entry name" value="Ribonuclease H-like"/>
    <property type="match status" value="1"/>
</dbReference>
<dbReference type="SMART" id="SM00732">
    <property type="entry name" value="YqgFc"/>
    <property type="match status" value="1"/>
</dbReference>
<dbReference type="Proteomes" id="UP000198964">
    <property type="component" value="Unassembled WGS sequence"/>
</dbReference>